<evidence type="ECO:0000256" key="6">
    <source>
        <dbReference type="SAM" id="Coils"/>
    </source>
</evidence>
<evidence type="ECO:0000259" key="8">
    <source>
        <dbReference type="PROSITE" id="PS50192"/>
    </source>
</evidence>
<dbReference type="GO" id="GO:0005484">
    <property type="term" value="F:SNAP receptor activity"/>
    <property type="evidence" value="ECO:0007669"/>
    <property type="project" value="InterPro"/>
</dbReference>
<dbReference type="AlphaFoldDB" id="A0AB40AIM1"/>
<evidence type="ECO:0000313" key="9">
    <source>
        <dbReference type="Proteomes" id="UP001515500"/>
    </source>
</evidence>
<feature type="region of interest" description="Disordered" evidence="7">
    <location>
        <begin position="1"/>
        <end position="51"/>
    </location>
</feature>
<dbReference type="GO" id="GO:0005886">
    <property type="term" value="C:plasma membrane"/>
    <property type="evidence" value="ECO:0007669"/>
    <property type="project" value="TreeGrafter"/>
</dbReference>
<dbReference type="FunFam" id="1.20.5.110:FF:000040">
    <property type="entry name" value="SNAP25 homologous protein SNAP33"/>
    <property type="match status" value="1"/>
</dbReference>
<dbReference type="GO" id="GO:0015031">
    <property type="term" value="P:protein transport"/>
    <property type="evidence" value="ECO:0007669"/>
    <property type="project" value="UniProtKB-KW"/>
</dbReference>
<protein>
    <submittedName>
        <fullName evidence="10">SNAP25 homologous protein SNAP33-like</fullName>
    </submittedName>
</protein>
<gene>
    <name evidence="10" type="primary">LOC120250054</name>
</gene>
<keyword evidence="9" id="KW-1185">Reference proteome</keyword>
<evidence type="ECO:0000313" key="10">
    <source>
        <dbReference type="RefSeq" id="XP_039114740.1"/>
    </source>
</evidence>
<organism evidence="9 10">
    <name type="scientific">Dioscorea cayennensis subsp. rotundata</name>
    <name type="common">White Guinea yam</name>
    <name type="synonym">Dioscorea rotundata</name>
    <dbReference type="NCBI Taxonomy" id="55577"/>
    <lineage>
        <taxon>Eukaryota</taxon>
        <taxon>Viridiplantae</taxon>
        <taxon>Streptophyta</taxon>
        <taxon>Embryophyta</taxon>
        <taxon>Tracheophyta</taxon>
        <taxon>Spermatophyta</taxon>
        <taxon>Magnoliopsida</taxon>
        <taxon>Liliopsida</taxon>
        <taxon>Dioscoreales</taxon>
        <taxon>Dioscoreaceae</taxon>
        <taxon>Dioscorea</taxon>
    </lineage>
</organism>
<dbReference type="GO" id="GO:0016192">
    <property type="term" value="P:vesicle-mediated transport"/>
    <property type="evidence" value="ECO:0007669"/>
    <property type="project" value="UniProtKB-ARBA"/>
</dbReference>
<keyword evidence="3" id="KW-0813">Transport</keyword>
<dbReference type="PANTHER" id="PTHR19305">
    <property type="entry name" value="SYNAPTOSOMAL ASSOCIATED PROTEIN"/>
    <property type="match status" value="1"/>
</dbReference>
<name>A0AB40AIM1_DIOCR</name>
<evidence type="ECO:0000256" key="3">
    <source>
        <dbReference type="ARBA" id="ARBA00022448"/>
    </source>
</evidence>
<feature type="compositionally biased region" description="Basic and acidic residues" evidence="7">
    <location>
        <begin position="28"/>
        <end position="46"/>
    </location>
</feature>
<dbReference type="InterPro" id="IPR000727">
    <property type="entry name" value="T_SNARE_dom"/>
</dbReference>
<accession>A0AB40AIM1</accession>
<dbReference type="RefSeq" id="XP_039114740.1">
    <property type="nucleotide sequence ID" value="XM_039258806.1"/>
</dbReference>
<dbReference type="CDD" id="cd15861">
    <property type="entry name" value="SNARE_SNAP25N_23N_29N_SEC9N"/>
    <property type="match status" value="1"/>
</dbReference>
<proteinExistence type="inferred from homology"/>
<comment type="subcellular location">
    <subcellularLocation>
        <location evidence="1">Membrane</location>
    </subcellularLocation>
</comment>
<feature type="coiled-coil region" evidence="6">
    <location>
        <begin position="216"/>
        <end position="250"/>
    </location>
</feature>
<dbReference type="SUPFAM" id="SSF58038">
    <property type="entry name" value="SNARE fusion complex"/>
    <property type="match status" value="2"/>
</dbReference>
<dbReference type="GO" id="GO:0031201">
    <property type="term" value="C:SNARE complex"/>
    <property type="evidence" value="ECO:0007669"/>
    <property type="project" value="InterPro"/>
</dbReference>
<reference evidence="10" key="1">
    <citation type="submission" date="2025-08" db="UniProtKB">
        <authorList>
            <consortium name="RefSeq"/>
        </authorList>
    </citation>
    <scope>IDENTIFICATION</scope>
</reference>
<evidence type="ECO:0000256" key="2">
    <source>
        <dbReference type="ARBA" id="ARBA00009480"/>
    </source>
</evidence>
<dbReference type="FunFam" id="1.20.5.110:FF:000031">
    <property type="entry name" value="SNAP25 homologous protein SNAP33"/>
    <property type="match status" value="1"/>
</dbReference>
<feature type="domain" description="T-SNARE coiled-coil homology" evidence="8">
    <location>
        <begin position="185"/>
        <end position="247"/>
    </location>
</feature>
<dbReference type="PROSITE" id="PS50192">
    <property type="entry name" value="T_SNARE"/>
    <property type="match status" value="1"/>
</dbReference>
<keyword evidence="4" id="KW-0653">Protein transport</keyword>
<sequence length="250" mass="27970">MSNMNTSKKPAAKAKIANPFDSDSENEFDPKKSNDKFKNNGRRDSEGFDNMSVQELQNYAANKAEETTEKTHDCLRIAEMIREDASNTLVTLHKQGEQITRTHQSAVQIDQDLSRGEMLLGSLGGFFSKPWKAKKTRQIKGPSITADDQLKTKVSHIEQRDKLGLTSKSNPRQYAEATSAMQKVEIEKAKQDDALSDLSNILGDLKGMAVDMGSELDRQNIALDHLHDDVDELNQRVKGANQRARRLIGK</sequence>
<dbReference type="GeneID" id="120250054"/>
<dbReference type="SMART" id="SM00397">
    <property type="entry name" value="t_SNARE"/>
    <property type="match status" value="2"/>
</dbReference>
<keyword evidence="6" id="KW-0175">Coiled coil</keyword>
<keyword evidence="5" id="KW-0472">Membrane</keyword>
<dbReference type="CDD" id="cd15841">
    <property type="entry name" value="SNARE_Qc"/>
    <property type="match status" value="1"/>
</dbReference>
<evidence type="ECO:0000256" key="5">
    <source>
        <dbReference type="ARBA" id="ARBA00023136"/>
    </source>
</evidence>
<dbReference type="InterPro" id="IPR044766">
    <property type="entry name" value="NPSN/SNAP25-like_N_SNARE"/>
</dbReference>
<dbReference type="Gene3D" id="1.20.5.110">
    <property type="match status" value="2"/>
</dbReference>
<evidence type="ECO:0000256" key="1">
    <source>
        <dbReference type="ARBA" id="ARBA00004370"/>
    </source>
</evidence>
<dbReference type="Proteomes" id="UP001515500">
    <property type="component" value="Chromosome 19"/>
</dbReference>
<evidence type="ECO:0000256" key="4">
    <source>
        <dbReference type="ARBA" id="ARBA00022927"/>
    </source>
</evidence>
<dbReference type="PANTHER" id="PTHR19305:SF34">
    <property type="entry name" value="OS02G0529500 PROTEIN"/>
    <property type="match status" value="1"/>
</dbReference>
<evidence type="ECO:0000256" key="7">
    <source>
        <dbReference type="SAM" id="MobiDB-lite"/>
    </source>
</evidence>
<comment type="similarity">
    <text evidence="2">Belongs to the SNAP-25 family.</text>
</comment>